<evidence type="ECO:0000259" key="1">
    <source>
        <dbReference type="PROSITE" id="PS51819"/>
    </source>
</evidence>
<evidence type="ECO:0000313" key="3">
    <source>
        <dbReference type="Proteomes" id="UP000637628"/>
    </source>
</evidence>
<name>A0ABQ3ZB44_9ACTN</name>
<accession>A0ABQ3ZB44</accession>
<dbReference type="Pfam" id="PF13669">
    <property type="entry name" value="Glyoxalase_4"/>
    <property type="match status" value="1"/>
</dbReference>
<dbReference type="Gene3D" id="3.10.180.10">
    <property type="entry name" value="2,3-Dihydroxybiphenyl 1,2-Dioxygenase, domain 1"/>
    <property type="match status" value="1"/>
</dbReference>
<gene>
    <name evidence="2" type="ORF">Adu01nite_84050</name>
</gene>
<dbReference type="PROSITE" id="PS51819">
    <property type="entry name" value="VOC"/>
    <property type="match status" value="1"/>
</dbReference>
<evidence type="ECO:0000313" key="2">
    <source>
        <dbReference type="EMBL" id="GIE07055.1"/>
    </source>
</evidence>
<dbReference type="InterPro" id="IPR029068">
    <property type="entry name" value="Glyas_Bleomycin-R_OHBP_Dase"/>
</dbReference>
<feature type="domain" description="VOC" evidence="1">
    <location>
        <begin position="3"/>
        <end position="140"/>
    </location>
</feature>
<reference evidence="2 3" key="1">
    <citation type="submission" date="2021-01" db="EMBL/GenBank/DDBJ databases">
        <title>Whole genome shotgun sequence of Actinoplanes durhamensis NBRC 14914.</title>
        <authorList>
            <person name="Komaki H."/>
            <person name="Tamura T."/>
        </authorList>
    </citation>
    <scope>NUCLEOTIDE SEQUENCE [LARGE SCALE GENOMIC DNA]</scope>
    <source>
        <strain evidence="2 3">NBRC 14914</strain>
    </source>
</reference>
<proteinExistence type="predicted"/>
<sequence length="154" mass="16377">MTEIHHIGYWVDDLAAAVDWAGRVLGAGPFTVVEHVDLGAGFRFRGEPAVLDHSAAFGQWGSIILELGVVHDVTPELGRALNVGHGNVSHLAWTTDDLDAEGARMADAGCPLLTTSRAGAWADWFDGGPVFGHPVEIHQPTAGVLAMWRGLKHG</sequence>
<protein>
    <recommendedName>
        <fullName evidence="1">VOC domain-containing protein</fullName>
    </recommendedName>
</protein>
<dbReference type="RefSeq" id="WP_203734898.1">
    <property type="nucleotide sequence ID" value="NZ_BAAATX010000028.1"/>
</dbReference>
<dbReference type="InterPro" id="IPR037523">
    <property type="entry name" value="VOC_core"/>
</dbReference>
<keyword evidence="3" id="KW-1185">Reference proteome</keyword>
<dbReference type="Proteomes" id="UP000637628">
    <property type="component" value="Unassembled WGS sequence"/>
</dbReference>
<organism evidence="2 3">
    <name type="scientific">Paractinoplanes durhamensis</name>
    <dbReference type="NCBI Taxonomy" id="113563"/>
    <lineage>
        <taxon>Bacteria</taxon>
        <taxon>Bacillati</taxon>
        <taxon>Actinomycetota</taxon>
        <taxon>Actinomycetes</taxon>
        <taxon>Micromonosporales</taxon>
        <taxon>Micromonosporaceae</taxon>
        <taxon>Paractinoplanes</taxon>
    </lineage>
</organism>
<dbReference type="EMBL" id="BOML01000071">
    <property type="protein sequence ID" value="GIE07055.1"/>
    <property type="molecule type" value="Genomic_DNA"/>
</dbReference>
<comment type="caution">
    <text evidence="2">The sequence shown here is derived from an EMBL/GenBank/DDBJ whole genome shotgun (WGS) entry which is preliminary data.</text>
</comment>
<dbReference type="SUPFAM" id="SSF54593">
    <property type="entry name" value="Glyoxalase/Bleomycin resistance protein/Dihydroxybiphenyl dioxygenase"/>
    <property type="match status" value="1"/>
</dbReference>